<feature type="domain" description="DUF4387" evidence="2">
    <location>
        <begin position="954"/>
        <end position="1047"/>
    </location>
</feature>
<dbReference type="Pfam" id="PF07287">
    <property type="entry name" value="AtuA"/>
    <property type="match status" value="1"/>
</dbReference>
<comment type="caution">
    <text evidence="3">The sequence shown here is derived from an EMBL/GenBank/DDBJ whole genome shotgun (WGS) entry which is preliminary data.</text>
</comment>
<dbReference type="OrthoDB" id="5863171at2759"/>
<evidence type="ECO:0000313" key="4">
    <source>
        <dbReference type="EMBL" id="CAL1131007.1"/>
    </source>
</evidence>
<sequence length="1049" mass="113626">MEMRCCIRRFAWQAAYWEKTLRSAHQLRPVVPLARRYYTSQDNASGVFGVFRILAPTAILGYGFPKASFDAALDQARFDLIAVDAGSIDPGPYYLASRSSFTSLEHVLRDLQIIVEGMGKQIRAGHPCKLVVGSAGGCGTNNQVLILANALRQMMVHHLPEPTLATITSEILDLGILEGRSLTPLGPMPNVSKETLAASNSVVVAQMGLEPIMSALPHSDIVLCGRAYDPALFAAEPVRRGFPAAIALHAAKILECGAIATTPGSGSDCLAAELYPDGAARFWAPNEKRRATPMSISAHTLYEKSHPHCFGLPGGVLKTKQSTFTAISPSVVEVLGTELARVAPAVKLEGARMLGPQSVKLELGSHQESSQDGFVYGINGVEDRPLGDGEEELGIVIIVSGGSMDRNKSHLALLRASLLHWGFEGRTATAGNLAFPFSPSDLQCEDGFLTVCGTRDPAFISQWPAIQQNVQDYVSTLSSSEGLTIRFISAGLQGLPRLAVMKVSDGFKGNNTSSWRCETMAAEYTLQHLVDLDDELFRHLFTIKLWRAEAEEVEQIQPTLMSWGDGPVVSLEEAYKDWTRSCTSSSSSCGQKLGKLARVVRSKNAGINEITFDIIFGDNDGYLLAKQSPSLDIDKVGPMLGRNVLGVYCDDASRALKITCERDILAGSPGDKDVYGAQQHRQSTFTAISPSVVEVLGTELARVAPAVKLEGARMLGPQSVKLELGSHQESSQDGFVYGINGVEDRPLGDGEEELGIVIIVSGGSMDRNKSHLALLRASLLHWGFEGRTATAGNLAFPFSPSDLQCEDGFLTVCGTRDPAFISQWPAIQQNVQDYVSTLSSSEGLTIRFISAGLQGLPRLAVMKVSDSFKGNNTSSWRCETMAAEYTLQHLVDLDDELFRHLFTIKLWRAEAEEVEQIQPTLMSWGDGPVVSLEEAYKDWTRSCTSSSSSCGQKLGKLARVVRSKNAGINEITFDIIFGDNDGYLLAKQSPSLDIDKVGPMLGRNVLGVYCDDASRALKITCERDILAGSPGDKDVYGAQQHRKLLDLVL</sequence>
<dbReference type="Proteomes" id="UP001152797">
    <property type="component" value="Unassembled WGS sequence"/>
</dbReference>
<evidence type="ECO:0000313" key="3">
    <source>
        <dbReference type="EMBL" id="CAI3977632.1"/>
    </source>
</evidence>
<evidence type="ECO:0000259" key="1">
    <source>
        <dbReference type="Pfam" id="PF07287"/>
    </source>
</evidence>
<dbReference type="Pfam" id="PF14330">
    <property type="entry name" value="DUF4387"/>
    <property type="match status" value="2"/>
</dbReference>
<proteinExistence type="predicted"/>
<dbReference type="EMBL" id="CAMXCT010000356">
    <property type="protein sequence ID" value="CAI3977632.1"/>
    <property type="molecule type" value="Genomic_DNA"/>
</dbReference>
<dbReference type="AlphaFoldDB" id="A0A9P1FKS7"/>
<accession>A0A9P1FKS7</accession>
<feature type="domain" description="Acyclic terpene utilisation N-terminal" evidence="1">
    <location>
        <begin position="201"/>
        <end position="351"/>
    </location>
</feature>
<protein>
    <submittedName>
        <fullName evidence="3">Uncharacterized protein</fullName>
    </submittedName>
</protein>
<evidence type="ECO:0000313" key="5">
    <source>
        <dbReference type="Proteomes" id="UP001152797"/>
    </source>
</evidence>
<dbReference type="EMBL" id="CAMXCT030000356">
    <property type="protein sequence ID" value="CAL4764944.1"/>
    <property type="molecule type" value="Genomic_DNA"/>
</dbReference>
<feature type="domain" description="DUF4387" evidence="2">
    <location>
        <begin position="593"/>
        <end position="681"/>
    </location>
</feature>
<dbReference type="EMBL" id="CAMXCT020000356">
    <property type="protein sequence ID" value="CAL1131007.1"/>
    <property type="molecule type" value="Genomic_DNA"/>
</dbReference>
<dbReference type="InterPro" id="IPR010839">
    <property type="entry name" value="AtuA_N"/>
</dbReference>
<evidence type="ECO:0000259" key="2">
    <source>
        <dbReference type="Pfam" id="PF14330"/>
    </source>
</evidence>
<dbReference type="InterPro" id="IPR025496">
    <property type="entry name" value="DUF4387"/>
</dbReference>
<reference evidence="3" key="1">
    <citation type="submission" date="2022-10" db="EMBL/GenBank/DDBJ databases">
        <authorList>
            <person name="Chen Y."/>
            <person name="Dougan E. K."/>
            <person name="Chan C."/>
            <person name="Rhodes N."/>
            <person name="Thang M."/>
        </authorList>
    </citation>
    <scope>NUCLEOTIDE SEQUENCE</scope>
</reference>
<reference evidence="4" key="2">
    <citation type="submission" date="2024-04" db="EMBL/GenBank/DDBJ databases">
        <authorList>
            <person name="Chen Y."/>
            <person name="Shah S."/>
            <person name="Dougan E. K."/>
            <person name="Thang M."/>
            <person name="Chan C."/>
        </authorList>
    </citation>
    <scope>NUCLEOTIDE SEQUENCE [LARGE SCALE GENOMIC DNA]</scope>
</reference>
<organism evidence="3">
    <name type="scientific">Cladocopium goreaui</name>
    <dbReference type="NCBI Taxonomy" id="2562237"/>
    <lineage>
        <taxon>Eukaryota</taxon>
        <taxon>Sar</taxon>
        <taxon>Alveolata</taxon>
        <taxon>Dinophyceae</taxon>
        <taxon>Suessiales</taxon>
        <taxon>Symbiodiniaceae</taxon>
        <taxon>Cladocopium</taxon>
    </lineage>
</organism>
<gene>
    <name evidence="3" type="ORF">C1SCF055_LOCUS5758</name>
</gene>
<keyword evidence="5" id="KW-1185">Reference proteome</keyword>
<name>A0A9P1FKS7_9DINO</name>